<keyword evidence="4" id="KW-1185">Reference proteome</keyword>
<organism evidence="3 4">
    <name type="scientific">Patellaria atrata CBS 101060</name>
    <dbReference type="NCBI Taxonomy" id="1346257"/>
    <lineage>
        <taxon>Eukaryota</taxon>
        <taxon>Fungi</taxon>
        <taxon>Dikarya</taxon>
        <taxon>Ascomycota</taxon>
        <taxon>Pezizomycotina</taxon>
        <taxon>Dothideomycetes</taxon>
        <taxon>Dothideomycetes incertae sedis</taxon>
        <taxon>Patellariales</taxon>
        <taxon>Patellariaceae</taxon>
        <taxon>Patellaria</taxon>
    </lineage>
</organism>
<dbReference type="AlphaFoldDB" id="A0A9P4VUS6"/>
<name>A0A9P4VUS6_9PEZI</name>
<evidence type="ECO:0000256" key="1">
    <source>
        <dbReference type="SAM" id="Coils"/>
    </source>
</evidence>
<feature type="compositionally biased region" description="Polar residues" evidence="2">
    <location>
        <begin position="636"/>
        <end position="661"/>
    </location>
</feature>
<dbReference type="EMBL" id="MU006092">
    <property type="protein sequence ID" value="KAF2840914.1"/>
    <property type="molecule type" value="Genomic_DNA"/>
</dbReference>
<evidence type="ECO:0000256" key="2">
    <source>
        <dbReference type="SAM" id="MobiDB-lite"/>
    </source>
</evidence>
<proteinExistence type="predicted"/>
<feature type="compositionally biased region" description="Low complexity" evidence="2">
    <location>
        <begin position="811"/>
        <end position="822"/>
    </location>
</feature>
<evidence type="ECO:0000313" key="4">
    <source>
        <dbReference type="Proteomes" id="UP000799429"/>
    </source>
</evidence>
<sequence>MAYLIPGCPQDISLRDLVQTKVNNTAIFVAGPVDFSIVNRSAGMGVTMKPKIFTCDLDSNLDNLLSDGRNENNDNTTNMADLSSRDVVFDNEEHTGSILDDPAIITIGPISNVTEVVTKFVTEDVTPGELIHNIATTNAPSLKLHDPAILAVGATFSRNSSVSSPFVDVNRPTCCSGTSTSSSRSSPQSTTDIQISKLRKHSSELNLSDHHCKPSSEAELNILHLLHKHPTEPEFGFCQSAPLTEGVRLHQPRNSSAAIKIKHLNISREAFAATRISLLPLLYKPTTAIEASLLNHPRDASTDKHIDAAHINLSQDLGHQASPTLSAENSKVITTSSTYESSDDWIIAIPHEKSNPTLKAASVAGDIDDRDYFFDSDSNITNMQRSSSASPSTPANTPTRPQLESLVSEFGYELNSPFPDTVTLANNARASQDVIDAYNQVVGRFVELSAYASGLMHNGPTLEGMTEMTALLRSAVTLISILSAAMGASDVRFPPMPQHVAFPNAYEALRYLTIFTFNAQAHIAHAPVQYLNESHLAVVLAAFTIISVGVQNVLNALGMEPFLPRLVAVVEDEDSVLYRIENLPMGPRFSVQEGQDTADTAALSPTVNQSSLVSGTRRSLETVPEASEEAVPTPADASQASSTSGEYHSAQETVGSGSSGFHTPKSHMTDETKDDAAEGSTGKQSGTVTPPAEEEISPPSSAQRYEPTLRTIPELAEESFPSRSPSPTGPVRLAVDGTNEANPQADARSDPAAADSVEPSVSSEAVTDAAAADSAEPSSSLFGLALPLLGLYLLAASPTASHVPSPPAVPDPSVVAPLSSASGDPTPEQRARRVLIASKNAKRMKADVVYNRYITAMEGLERAEVLAQGPLQQAYWRRIEKAREALEEAKQAFVKKAAEVKKAKEAVKKEE</sequence>
<feature type="compositionally biased region" description="Polar residues" evidence="2">
    <location>
        <begin position="601"/>
        <end position="617"/>
    </location>
</feature>
<gene>
    <name evidence="3" type="ORF">M501DRAFT_1056211</name>
</gene>
<dbReference type="Proteomes" id="UP000799429">
    <property type="component" value="Unassembled WGS sequence"/>
</dbReference>
<keyword evidence="1" id="KW-0175">Coiled coil</keyword>
<reference evidence="3" key="1">
    <citation type="journal article" date="2020" name="Stud. Mycol.">
        <title>101 Dothideomycetes genomes: a test case for predicting lifestyles and emergence of pathogens.</title>
        <authorList>
            <person name="Haridas S."/>
            <person name="Albert R."/>
            <person name="Binder M."/>
            <person name="Bloem J."/>
            <person name="Labutti K."/>
            <person name="Salamov A."/>
            <person name="Andreopoulos B."/>
            <person name="Baker S."/>
            <person name="Barry K."/>
            <person name="Bills G."/>
            <person name="Bluhm B."/>
            <person name="Cannon C."/>
            <person name="Castanera R."/>
            <person name="Culley D."/>
            <person name="Daum C."/>
            <person name="Ezra D."/>
            <person name="Gonzalez J."/>
            <person name="Henrissat B."/>
            <person name="Kuo A."/>
            <person name="Liang C."/>
            <person name="Lipzen A."/>
            <person name="Lutzoni F."/>
            <person name="Magnuson J."/>
            <person name="Mondo S."/>
            <person name="Nolan M."/>
            <person name="Ohm R."/>
            <person name="Pangilinan J."/>
            <person name="Park H.-J."/>
            <person name="Ramirez L."/>
            <person name="Alfaro M."/>
            <person name="Sun H."/>
            <person name="Tritt A."/>
            <person name="Yoshinaga Y."/>
            <person name="Zwiers L.-H."/>
            <person name="Turgeon B."/>
            <person name="Goodwin S."/>
            <person name="Spatafora J."/>
            <person name="Crous P."/>
            <person name="Grigoriev I."/>
        </authorList>
    </citation>
    <scope>NUCLEOTIDE SEQUENCE</scope>
    <source>
        <strain evidence="3">CBS 101060</strain>
    </source>
</reference>
<comment type="caution">
    <text evidence="3">The sequence shown here is derived from an EMBL/GenBank/DDBJ whole genome shotgun (WGS) entry which is preliminary data.</text>
</comment>
<feature type="coiled-coil region" evidence="1">
    <location>
        <begin position="879"/>
        <end position="906"/>
    </location>
</feature>
<evidence type="ECO:0000313" key="3">
    <source>
        <dbReference type="EMBL" id="KAF2840914.1"/>
    </source>
</evidence>
<protein>
    <submittedName>
        <fullName evidence="3">Uncharacterized protein</fullName>
    </submittedName>
</protein>
<feature type="region of interest" description="Disordered" evidence="2">
    <location>
        <begin position="378"/>
        <end position="401"/>
    </location>
</feature>
<feature type="compositionally biased region" description="Low complexity" evidence="2">
    <location>
        <begin position="385"/>
        <end position="401"/>
    </location>
</feature>
<feature type="region of interest" description="Disordered" evidence="2">
    <location>
        <begin position="800"/>
        <end position="829"/>
    </location>
</feature>
<feature type="compositionally biased region" description="Low complexity" evidence="2">
    <location>
        <begin position="750"/>
        <end position="778"/>
    </location>
</feature>
<feature type="region of interest" description="Disordered" evidence="2">
    <location>
        <begin position="601"/>
        <end position="778"/>
    </location>
</feature>
<feature type="compositionally biased region" description="Basic and acidic residues" evidence="2">
    <location>
        <begin position="667"/>
        <end position="676"/>
    </location>
</feature>
<accession>A0A9P4VUS6</accession>